<dbReference type="CDD" id="cd20543">
    <property type="entry name" value="CYCLIN_AtCycD-like_rpt1"/>
    <property type="match status" value="1"/>
</dbReference>
<evidence type="ECO:0000313" key="7">
    <source>
        <dbReference type="Proteomes" id="UP000298416"/>
    </source>
</evidence>
<evidence type="ECO:0000256" key="4">
    <source>
        <dbReference type="RuleBase" id="RU000383"/>
    </source>
</evidence>
<gene>
    <name evidence="6" type="ORF">SASPL_138013</name>
</gene>
<dbReference type="EMBL" id="PNBA02000014">
    <property type="protein sequence ID" value="KAG6401167.1"/>
    <property type="molecule type" value="Genomic_DNA"/>
</dbReference>
<feature type="domain" description="Cyclin-like" evidence="5">
    <location>
        <begin position="101"/>
        <end position="218"/>
    </location>
</feature>
<keyword evidence="2 4" id="KW-0195">Cyclin</keyword>
<dbReference type="PROSITE" id="PS00292">
    <property type="entry name" value="CYCLINS"/>
    <property type="match status" value="1"/>
</dbReference>
<dbReference type="Gene3D" id="1.10.472.10">
    <property type="entry name" value="Cyclin-like"/>
    <property type="match status" value="1"/>
</dbReference>
<name>A0A8X8WUI5_SALSN</name>
<dbReference type="InterPro" id="IPR013763">
    <property type="entry name" value="Cyclin-like_dom"/>
</dbReference>
<dbReference type="InterPro" id="IPR039361">
    <property type="entry name" value="Cyclin"/>
</dbReference>
<accession>A0A8X8WUI5</accession>
<keyword evidence="1" id="KW-0132">Cell division</keyword>
<dbReference type="Proteomes" id="UP000298416">
    <property type="component" value="Unassembled WGS sequence"/>
</dbReference>
<evidence type="ECO:0000313" key="6">
    <source>
        <dbReference type="EMBL" id="KAG6401167.1"/>
    </source>
</evidence>
<evidence type="ECO:0000256" key="1">
    <source>
        <dbReference type="ARBA" id="ARBA00022618"/>
    </source>
</evidence>
<reference evidence="6" key="2">
    <citation type="submission" date="2020-08" db="EMBL/GenBank/DDBJ databases">
        <title>Plant Genome Project.</title>
        <authorList>
            <person name="Zhang R.-G."/>
        </authorList>
    </citation>
    <scope>NUCLEOTIDE SEQUENCE</scope>
    <source>
        <strain evidence="6">Huo1</strain>
        <tissue evidence="6">Leaf</tissue>
    </source>
</reference>
<protein>
    <recommendedName>
        <fullName evidence="5">Cyclin-like domain-containing protein</fullName>
    </recommendedName>
</protein>
<keyword evidence="3" id="KW-0131">Cell cycle</keyword>
<reference evidence="6" key="1">
    <citation type="submission" date="2018-01" db="EMBL/GenBank/DDBJ databases">
        <authorList>
            <person name="Mao J.F."/>
        </authorList>
    </citation>
    <scope>NUCLEOTIDE SEQUENCE</scope>
    <source>
        <strain evidence="6">Huo1</strain>
        <tissue evidence="6">Leaf</tissue>
    </source>
</reference>
<dbReference type="InterPro" id="IPR036915">
    <property type="entry name" value="Cyclin-like_sf"/>
</dbReference>
<comment type="caution">
    <text evidence="6">The sequence shown here is derived from an EMBL/GenBank/DDBJ whole genome shotgun (WGS) entry which is preliminary data.</text>
</comment>
<dbReference type="SMART" id="SM00385">
    <property type="entry name" value="CYCLIN"/>
    <property type="match status" value="1"/>
</dbReference>
<dbReference type="InterPro" id="IPR048258">
    <property type="entry name" value="Cyclins_cyclin-box"/>
</dbReference>
<dbReference type="InterPro" id="IPR006671">
    <property type="entry name" value="Cyclin_N"/>
</dbReference>
<keyword evidence="7" id="KW-1185">Reference proteome</keyword>
<dbReference type="PANTHER" id="PTHR10177">
    <property type="entry name" value="CYCLINS"/>
    <property type="match status" value="1"/>
</dbReference>
<dbReference type="GO" id="GO:0051301">
    <property type="term" value="P:cell division"/>
    <property type="evidence" value="ECO:0007669"/>
    <property type="project" value="UniProtKB-KW"/>
</dbReference>
<organism evidence="6">
    <name type="scientific">Salvia splendens</name>
    <name type="common">Scarlet sage</name>
    <dbReference type="NCBI Taxonomy" id="180675"/>
    <lineage>
        <taxon>Eukaryota</taxon>
        <taxon>Viridiplantae</taxon>
        <taxon>Streptophyta</taxon>
        <taxon>Embryophyta</taxon>
        <taxon>Tracheophyta</taxon>
        <taxon>Spermatophyta</taxon>
        <taxon>Magnoliopsida</taxon>
        <taxon>eudicotyledons</taxon>
        <taxon>Gunneridae</taxon>
        <taxon>Pentapetalae</taxon>
        <taxon>asterids</taxon>
        <taxon>lamiids</taxon>
        <taxon>Lamiales</taxon>
        <taxon>Lamiaceae</taxon>
        <taxon>Nepetoideae</taxon>
        <taxon>Mentheae</taxon>
        <taxon>Salviinae</taxon>
        <taxon>Salvia</taxon>
        <taxon>Salvia subgen. Calosphace</taxon>
        <taxon>core Calosphace</taxon>
    </lineage>
</organism>
<dbReference type="SUPFAM" id="SSF47954">
    <property type="entry name" value="Cyclin-like"/>
    <property type="match status" value="1"/>
</dbReference>
<evidence type="ECO:0000256" key="3">
    <source>
        <dbReference type="ARBA" id="ARBA00023306"/>
    </source>
</evidence>
<evidence type="ECO:0000256" key="2">
    <source>
        <dbReference type="ARBA" id="ARBA00023127"/>
    </source>
</evidence>
<sequence length="240" mass="26749">MSGNKGFDCGTASDLLLCDDETKSLCFDDSDSVETFNHEIHHQTNGGKAEGRSEFIPLPFLTEECIGWMVEREREHLPRNDYLVRLRSGELDLTLRREALDWMLKACAHHKFGEFCLYLAVNYLDRFLSMYSLPGTHWVIQLIAVSCLSLAAKTDEVNVPSLVDLQAGEPGFVFEGKTSSTSGKQVMFGSHKGRCSLGIDFLEFKPSEIAAAVALYVSGEVDVDESFIQEKVGSEVHWGN</sequence>
<evidence type="ECO:0000259" key="5">
    <source>
        <dbReference type="SMART" id="SM00385"/>
    </source>
</evidence>
<proteinExistence type="inferred from homology"/>
<comment type="similarity">
    <text evidence="4">Belongs to the cyclin family.</text>
</comment>
<dbReference type="AlphaFoldDB" id="A0A8X8WUI5"/>
<dbReference type="Pfam" id="PF00134">
    <property type="entry name" value="Cyclin_N"/>
    <property type="match status" value="1"/>
</dbReference>